<accession>A0A1I7IFL8</accession>
<evidence type="ECO:0000313" key="2">
    <source>
        <dbReference type="EMBL" id="SFU71692.1"/>
    </source>
</evidence>
<dbReference type="STRING" id="388950.GCA_001611675_01365"/>
<dbReference type="Proteomes" id="UP000182491">
    <property type="component" value="Unassembled WGS sequence"/>
</dbReference>
<keyword evidence="1" id="KW-0812">Transmembrane</keyword>
<gene>
    <name evidence="2" type="ORF">SAMN04487941_2177</name>
</gene>
<proteinExistence type="predicted"/>
<keyword evidence="3" id="KW-1185">Reference proteome</keyword>
<protein>
    <submittedName>
        <fullName evidence="2">Uncharacterized protein</fullName>
    </submittedName>
</protein>
<keyword evidence="1" id="KW-0472">Membrane</keyword>
<dbReference type="AlphaFoldDB" id="A0A1I7IFL8"/>
<evidence type="ECO:0000256" key="1">
    <source>
        <dbReference type="SAM" id="Phobius"/>
    </source>
</evidence>
<dbReference type="EMBL" id="FPCA01000002">
    <property type="protein sequence ID" value="SFU71692.1"/>
    <property type="molecule type" value="Genomic_DNA"/>
</dbReference>
<keyword evidence="1" id="KW-1133">Transmembrane helix</keyword>
<organism evidence="2 3">
    <name type="scientific">Pontibacter akesuensis</name>
    <dbReference type="NCBI Taxonomy" id="388950"/>
    <lineage>
        <taxon>Bacteria</taxon>
        <taxon>Pseudomonadati</taxon>
        <taxon>Bacteroidota</taxon>
        <taxon>Cytophagia</taxon>
        <taxon>Cytophagales</taxon>
        <taxon>Hymenobacteraceae</taxon>
        <taxon>Pontibacter</taxon>
    </lineage>
</organism>
<name>A0A1I7IFL8_9BACT</name>
<evidence type="ECO:0000313" key="3">
    <source>
        <dbReference type="Proteomes" id="UP000182491"/>
    </source>
</evidence>
<feature type="transmembrane region" description="Helical" evidence="1">
    <location>
        <begin position="31"/>
        <end position="58"/>
    </location>
</feature>
<reference evidence="3" key="1">
    <citation type="submission" date="2016-10" db="EMBL/GenBank/DDBJ databases">
        <authorList>
            <person name="Varghese N."/>
        </authorList>
    </citation>
    <scope>NUCLEOTIDE SEQUENCE [LARGE SCALE GENOMIC DNA]</scope>
    <source>
        <strain evidence="3">DSM 18820</strain>
    </source>
</reference>
<sequence length="67" mass="7966">MLAKDFSSDLSLQTKVDVFDKAFRWLFKSRVYLLLINLLQILTKLLSSVSFISLYNWIIAINFSWYQ</sequence>